<keyword evidence="1" id="KW-0812">Transmembrane</keyword>
<evidence type="ECO:0000313" key="2">
    <source>
        <dbReference type="EMBL" id="MBS9335753.1"/>
    </source>
</evidence>
<accession>A0ABS5QRD2</accession>
<evidence type="ECO:0000313" key="3">
    <source>
        <dbReference type="Proteomes" id="UP000735205"/>
    </source>
</evidence>
<dbReference type="EMBL" id="JAAMFJ010000001">
    <property type="protein sequence ID" value="MBS9335753.1"/>
    <property type="molecule type" value="Genomic_DNA"/>
</dbReference>
<feature type="transmembrane region" description="Helical" evidence="1">
    <location>
        <begin position="21"/>
        <end position="41"/>
    </location>
</feature>
<dbReference type="RefSeq" id="WP_213792325.1">
    <property type="nucleotide sequence ID" value="NZ_JAAMFJ010000001.1"/>
</dbReference>
<dbReference type="Proteomes" id="UP000735205">
    <property type="component" value="Unassembled WGS sequence"/>
</dbReference>
<organism evidence="2 3">
    <name type="scientific">Fructobacillus papyrifericola</name>
    <dbReference type="NCBI Taxonomy" id="2713172"/>
    <lineage>
        <taxon>Bacteria</taxon>
        <taxon>Bacillati</taxon>
        <taxon>Bacillota</taxon>
        <taxon>Bacilli</taxon>
        <taxon>Lactobacillales</taxon>
        <taxon>Lactobacillaceae</taxon>
        <taxon>Fructobacillus</taxon>
    </lineage>
</organism>
<reference evidence="2 3" key="1">
    <citation type="submission" date="2020-02" db="EMBL/GenBank/DDBJ databases">
        <title>Fructobacillus sp. isolated from paper mulberry of Taiwan.</title>
        <authorList>
            <person name="Lin S.-T."/>
        </authorList>
    </citation>
    <scope>NUCLEOTIDE SEQUENCE [LARGE SCALE GENOMIC DNA]</scope>
    <source>
        <strain evidence="2 3">M1-21</strain>
    </source>
</reference>
<evidence type="ECO:0000256" key="1">
    <source>
        <dbReference type="SAM" id="Phobius"/>
    </source>
</evidence>
<proteinExistence type="predicted"/>
<keyword evidence="1" id="KW-1133">Transmembrane helix</keyword>
<sequence length="126" mass="14706">MFNRIEEVNLNAKEAYRPSKTGLFLGLFFLLSVFLLLTYQLTRLNGSYSADSQKNKVLINDSIDFRNQEVVTNLEKVDRWTTGHYDLNGDALTVVVDGKTYKGAFVHGRKQFYREVDQHKEYFTRQ</sequence>
<protein>
    <submittedName>
        <fullName evidence="2">Uncharacterized protein</fullName>
    </submittedName>
</protein>
<gene>
    <name evidence="2" type="ORF">G6R28_00695</name>
</gene>
<name>A0ABS5QRD2_9LACO</name>
<comment type="caution">
    <text evidence="2">The sequence shown here is derived from an EMBL/GenBank/DDBJ whole genome shotgun (WGS) entry which is preliminary data.</text>
</comment>
<keyword evidence="3" id="KW-1185">Reference proteome</keyword>
<keyword evidence="1" id="KW-0472">Membrane</keyword>